<sequence length="99" mass="10756">MLALLLAAGMVAAPPVGATPQPVSVNPYANELFDRDPALKNWATQVYDTGHKGWLTTFEAQRALAAFKEIADGDHDGRVTVAEYEEAKRFIAARWALGN</sequence>
<feature type="signal peptide" evidence="1">
    <location>
        <begin position="1"/>
        <end position="18"/>
    </location>
</feature>
<comment type="caution">
    <text evidence="2">The sequence shown here is derived from an EMBL/GenBank/DDBJ whole genome shotgun (WGS) entry which is preliminary data.</text>
</comment>
<dbReference type="EMBL" id="RWJF01000001">
    <property type="protein sequence ID" value="RST30000.1"/>
    <property type="molecule type" value="Genomic_DNA"/>
</dbReference>
<dbReference type="InterPro" id="IPR018247">
    <property type="entry name" value="EF_Hand_1_Ca_BS"/>
</dbReference>
<evidence type="ECO:0000313" key="3">
    <source>
        <dbReference type="Proteomes" id="UP000274661"/>
    </source>
</evidence>
<evidence type="ECO:0008006" key="4">
    <source>
        <dbReference type="Google" id="ProtNLM"/>
    </source>
</evidence>
<dbReference type="Proteomes" id="UP000274661">
    <property type="component" value="Unassembled WGS sequence"/>
</dbReference>
<organism evidence="2 3">
    <name type="scientific">Sphingomonas ginkgonis</name>
    <dbReference type="NCBI Taxonomy" id="2315330"/>
    <lineage>
        <taxon>Bacteria</taxon>
        <taxon>Pseudomonadati</taxon>
        <taxon>Pseudomonadota</taxon>
        <taxon>Alphaproteobacteria</taxon>
        <taxon>Sphingomonadales</taxon>
        <taxon>Sphingomonadaceae</taxon>
        <taxon>Sphingomonas</taxon>
    </lineage>
</organism>
<dbReference type="AlphaFoldDB" id="A0A429V7S2"/>
<dbReference type="SUPFAM" id="SSF47473">
    <property type="entry name" value="EF-hand"/>
    <property type="match status" value="1"/>
</dbReference>
<evidence type="ECO:0000256" key="1">
    <source>
        <dbReference type="SAM" id="SignalP"/>
    </source>
</evidence>
<protein>
    <recommendedName>
        <fullName evidence="4">EF-hand domain-containing protein</fullName>
    </recommendedName>
</protein>
<proteinExistence type="predicted"/>
<reference evidence="2 3" key="1">
    <citation type="submission" date="2018-12" db="EMBL/GenBank/DDBJ databases">
        <title>Sphingomonas sp. HMF7854 Genome sequencing and assembly.</title>
        <authorList>
            <person name="Cha I."/>
            <person name="Kang H."/>
            <person name="Kim H."/>
            <person name="Kang J."/>
            <person name="Joh K."/>
        </authorList>
    </citation>
    <scope>NUCLEOTIDE SEQUENCE [LARGE SCALE GENOMIC DNA]</scope>
    <source>
        <strain evidence="2 3">HMF7854</strain>
    </source>
</reference>
<feature type="chain" id="PRO_5019390937" description="EF-hand domain-containing protein" evidence="1">
    <location>
        <begin position="19"/>
        <end position="99"/>
    </location>
</feature>
<keyword evidence="1" id="KW-0732">Signal</keyword>
<accession>A0A429V7S2</accession>
<name>A0A429V7S2_9SPHN</name>
<dbReference type="RefSeq" id="WP_126717836.1">
    <property type="nucleotide sequence ID" value="NZ_RWJF01000001.1"/>
</dbReference>
<dbReference type="InterPro" id="IPR011992">
    <property type="entry name" value="EF-hand-dom_pair"/>
</dbReference>
<evidence type="ECO:0000313" key="2">
    <source>
        <dbReference type="EMBL" id="RST30000.1"/>
    </source>
</evidence>
<dbReference type="OrthoDB" id="7585475at2"/>
<gene>
    <name evidence="2" type="ORF">HMF7854_03520</name>
</gene>
<keyword evidence="3" id="KW-1185">Reference proteome</keyword>
<dbReference type="PROSITE" id="PS00018">
    <property type="entry name" value="EF_HAND_1"/>
    <property type="match status" value="1"/>
</dbReference>